<dbReference type="AlphaFoldDB" id="A0A1F6WPV8"/>
<evidence type="ECO:0000259" key="8">
    <source>
        <dbReference type="PROSITE" id="PS51831"/>
    </source>
</evidence>
<name>A0A1F6WPV8_9BACT</name>
<comment type="subcellular location">
    <subcellularLocation>
        <location evidence="5">Cell membrane</location>
        <topology evidence="5">Single-pass membrane protein</topology>
    </subcellularLocation>
</comment>
<dbReference type="SMART" id="SM00471">
    <property type="entry name" value="HDc"/>
    <property type="match status" value="1"/>
</dbReference>
<comment type="function">
    <text evidence="5">Endoribonuclease that initiates mRNA decay.</text>
</comment>
<evidence type="ECO:0000256" key="4">
    <source>
        <dbReference type="ARBA" id="ARBA00022884"/>
    </source>
</evidence>
<keyword evidence="4 5" id="KW-0694">RNA-binding</keyword>
<proteinExistence type="inferred from homology"/>
<feature type="transmembrane region" description="Helical" evidence="5">
    <location>
        <begin position="6"/>
        <end position="24"/>
    </location>
</feature>
<sequence>MNGILNILILLVGVGVGFAMRMMYIQAKKKSLDLDIKKIELDAREQAQDIIAKADEYAQETRVELKAKEDHLIKKETILDQRQTDIDKEREKLQEQLSVSQELKNSLSNEKERLQTEIERIAHLSREDAREELLHIIEKNYEEDLIVRVRKMEQFNKEQLEEKAKEILVDIMQRLASSVAQEVTTTTVTIPNDEVKGKIIGKEGRNIRSFERAAGVEVVIDDTPGSVVISSFDPIRRQIARVALENLIIDGRIQPAKIEEFIESAKKDIQKIIKEKGEWAVHELGIYNLDPRVIGILGRLWFRTSYGQNVLQHSVEMARLASMLAEEVGGDVMIAKAGALVHDIGKALDHEIQGTHLEIGIRILRKFGTDERIIDAMKSHHGDYPHASIESVIVTTVDALSGARPGARRDTLENYLKRLQELEEIAKRFSGVDKVYALSAGREIRIFVMPEEITDIGAHDLAREIAHTIETELRYPGEIKVNVIRENRIIEYAR</sequence>
<dbReference type="EC" id="3.1.-.-" evidence="5 6"/>
<evidence type="ECO:0000256" key="2">
    <source>
        <dbReference type="ARBA" id="ARBA00022759"/>
    </source>
</evidence>
<dbReference type="EMBL" id="MFUQ01000008">
    <property type="protein sequence ID" value="OGI83921.1"/>
    <property type="molecule type" value="Genomic_DNA"/>
</dbReference>
<dbReference type="InterPro" id="IPR006675">
    <property type="entry name" value="HDIG_dom"/>
</dbReference>
<dbReference type="CDD" id="cd22431">
    <property type="entry name" value="KH-I_RNaseY"/>
    <property type="match status" value="1"/>
</dbReference>
<evidence type="ECO:0000313" key="9">
    <source>
        <dbReference type="EMBL" id="OGI83921.1"/>
    </source>
</evidence>
<dbReference type="Proteomes" id="UP000179448">
    <property type="component" value="Unassembled WGS sequence"/>
</dbReference>
<comment type="caution">
    <text evidence="9">The sequence shown here is derived from an EMBL/GenBank/DDBJ whole genome shotgun (WGS) entry which is preliminary data.</text>
</comment>
<evidence type="ECO:0000256" key="6">
    <source>
        <dbReference type="NCBIfam" id="TIGR03319"/>
    </source>
</evidence>
<comment type="similarity">
    <text evidence="5">Belongs to the RNase Y family.</text>
</comment>
<dbReference type="Pfam" id="PF12072">
    <property type="entry name" value="RNase_Y_N"/>
    <property type="match status" value="1"/>
</dbReference>
<dbReference type="InterPro" id="IPR017705">
    <property type="entry name" value="Ribonuclease_Y"/>
</dbReference>
<dbReference type="InterPro" id="IPR004087">
    <property type="entry name" value="KH_dom"/>
</dbReference>
<protein>
    <recommendedName>
        <fullName evidence="5 6">Ribonuclease Y</fullName>
        <shortName evidence="5">RNase Y</shortName>
        <ecNumber evidence="5 6">3.1.-.-</ecNumber>
    </recommendedName>
</protein>
<dbReference type="STRING" id="1801766.A2997_01925"/>
<dbReference type="GO" id="GO:0016787">
    <property type="term" value="F:hydrolase activity"/>
    <property type="evidence" value="ECO:0007669"/>
    <property type="project" value="UniProtKB-KW"/>
</dbReference>
<keyword evidence="5" id="KW-0472">Membrane</keyword>
<dbReference type="NCBIfam" id="TIGR03319">
    <property type="entry name" value="RNase_Y"/>
    <property type="match status" value="1"/>
</dbReference>
<reference evidence="9 10" key="1">
    <citation type="journal article" date="2016" name="Nat. Commun.">
        <title>Thousands of microbial genomes shed light on interconnected biogeochemical processes in an aquifer system.</title>
        <authorList>
            <person name="Anantharaman K."/>
            <person name="Brown C.T."/>
            <person name="Hug L.A."/>
            <person name="Sharon I."/>
            <person name="Castelle C.J."/>
            <person name="Probst A.J."/>
            <person name="Thomas B.C."/>
            <person name="Singh A."/>
            <person name="Wilkins M.J."/>
            <person name="Karaoz U."/>
            <person name="Brodie E.L."/>
            <person name="Williams K.H."/>
            <person name="Hubbard S.S."/>
            <person name="Banfield J.F."/>
        </authorList>
    </citation>
    <scope>NUCLEOTIDE SEQUENCE [LARGE SCALE GENOMIC DNA]</scope>
</reference>
<accession>A0A1F6WPV8</accession>
<dbReference type="HAMAP" id="MF_00335">
    <property type="entry name" value="RNase_Y"/>
    <property type="match status" value="1"/>
</dbReference>
<evidence type="ECO:0000256" key="1">
    <source>
        <dbReference type="ARBA" id="ARBA00022722"/>
    </source>
</evidence>
<dbReference type="PROSITE" id="PS51831">
    <property type="entry name" value="HD"/>
    <property type="match status" value="1"/>
</dbReference>
<dbReference type="NCBIfam" id="TIGR00277">
    <property type="entry name" value="HDIG"/>
    <property type="match status" value="1"/>
</dbReference>
<dbReference type="GO" id="GO:0004521">
    <property type="term" value="F:RNA endonuclease activity"/>
    <property type="evidence" value="ECO:0007669"/>
    <property type="project" value="UniProtKB-UniRule"/>
</dbReference>
<evidence type="ECO:0000256" key="3">
    <source>
        <dbReference type="ARBA" id="ARBA00022801"/>
    </source>
</evidence>
<feature type="domain" description="HD" evidence="8">
    <location>
        <begin position="310"/>
        <end position="403"/>
    </location>
</feature>
<evidence type="ECO:0000313" key="10">
    <source>
        <dbReference type="Proteomes" id="UP000179448"/>
    </source>
</evidence>
<keyword evidence="5" id="KW-1003">Cell membrane</keyword>
<dbReference type="GO" id="GO:0003723">
    <property type="term" value="F:RNA binding"/>
    <property type="evidence" value="ECO:0007669"/>
    <property type="project" value="UniProtKB-UniRule"/>
</dbReference>
<dbReference type="InterPro" id="IPR003607">
    <property type="entry name" value="HD/PDEase_dom"/>
</dbReference>
<dbReference type="Gene3D" id="1.10.3210.10">
    <property type="entry name" value="Hypothetical protein af1432"/>
    <property type="match status" value="1"/>
</dbReference>
<dbReference type="InterPro" id="IPR022711">
    <property type="entry name" value="RNase_Y_N"/>
</dbReference>
<evidence type="ECO:0000256" key="5">
    <source>
        <dbReference type="HAMAP-Rule" id="MF_00335"/>
    </source>
</evidence>
<dbReference type="InterPro" id="IPR036612">
    <property type="entry name" value="KH_dom_type_1_sf"/>
</dbReference>
<dbReference type="Pfam" id="PF00013">
    <property type="entry name" value="KH_1"/>
    <property type="match status" value="1"/>
</dbReference>
<dbReference type="PROSITE" id="PS50084">
    <property type="entry name" value="KH_TYPE_1"/>
    <property type="match status" value="1"/>
</dbReference>
<dbReference type="InterPro" id="IPR006674">
    <property type="entry name" value="HD_domain"/>
</dbReference>
<keyword evidence="1 5" id="KW-0540">Nuclease</keyword>
<organism evidence="9 10">
    <name type="scientific">Candidatus Nomurabacteria bacterium RIFCSPLOWO2_01_FULL_36_10b</name>
    <dbReference type="NCBI Taxonomy" id="1801766"/>
    <lineage>
        <taxon>Bacteria</taxon>
        <taxon>Candidatus Nomuraibacteriota</taxon>
    </lineage>
</organism>
<dbReference type="GO" id="GO:0006402">
    <property type="term" value="P:mRNA catabolic process"/>
    <property type="evidence" value="ECO:0007669"/>
    <property type="project" value="UniProtKB-UniRule"/>
</dbReference>
<evidence type="ECO:0000256" key="7">
    <source>
        <dbReference type="SAM" id="Coils"/>
    </source>
</evidence>
<dbReference type="CDD" id="cd00077">
    <property type="entry name" value="HDc"/>
    <property type="match status" value="1"/>
</dbReference>
<keyword evidence="2 5" id="KW-0255">Endonuclease</keyword>
<dbReference type="GO" id="GO:0005886">
    <property type="term" value="C:plasma membrane"/>
    <property type="evidence" value="ECO:0007669"/>
    <property type="project" value="UniProtKB-SubCell"/>
</dbReference>
<keyword evidence="3 5" id="KW-0378">Hydrolase</keyword>
<dbReference type="SMART" id="SM00322">
    <property type="entry name" value="KH"/>
    <property type="match status" value="1"/>
</dbReference>
<dbReference type="Gene3D" id="3.30.1370.10">
    <property type="entry name" value="K Homology domain, type 1"/>
    <property type="match status" value="1"/>
</dbReference>
<dbReference type="SUPFAM" id="SSF109604">
    <property type="entry name" value="HD-domain/PDEase-like"/>
    <property type="match status" value="1"/>
</dbReference>
<keyword evidence="5" id="KW-1133">Transmembrane helix</keyword>
<dbReference type="SUPFAM" id="SSF54791">
    <property type="entry name" value="Eukaryotic type KH-domain (KH-domain type I)"/>
    <property type="match status" value="1"/>
</dbReference>
<dbReference type="PANTHER" id="PTHR12826">
    <property type="entry name" value="RIBONUCLEASE Y"/>
    <property type="match status" value="1"/>
</dbReference>
<keyword evidence="5" id="KW-0812">Transmembrane</keyword>
<dbReference type="Pfam" id="PF01966">
    <property type="entry name" value="HD"/>
    <property type="match status" value="1"/>
</dbReference>
<dbReference type="InterPro" id="IPR004088">
    <property type="entry name" value="KH_dom_type_1"/>
</dbReference>
<gene>
    <name evidence="5" type="primary">rny</name>
    <name evidence="9" type="ORF">A2997_01925</name>
</gene>
<dbReference type="PANTHER" id="PTHR12826:SF15">
    <property type="entry name" value="RIBONUCLEASE Y"/>
    <property type="match status" value="1"/>
</dbReference>
<keyword evidence="7" id="KW-0175">Coiled coil</keyword>
<feature type="coiled-coil region" evidence="7">
    <location>
        <begin position="86"/>
        <end position="127"/>
    </location>
</feature>